<dbReference type="InterPro" id="IPR051634">
    <property type="entry name" value="Extended_Synaptotagmin"/>
</dbReference>
<feature type="compositionally biased region" description="Low complexity" evidence="1">
    <location>
        <begin position="727"/>
        <end position="745"/>
    </location>
</feature>
<sequence>MADYSDFDRDKADLQGQSASAIVNQDLQQLRQSRGNIKNELLRLNMTILSGPKFAEAAIAQGAVPLILEKIKTSNEDGINDIASFVFASLGIVGDFSPSKPGQFPVIAKTIENMSNSPDKFRSMSPFLIQMLCNGSKETQSLLSYKMTIWRIICTLDDRNISNETKHGMLVILTEWLVNRRHNKKTPSEIKTAAYQQSKQTGEDAYAIERQLQNQEKIDTKNEEILLIKIKEMEKSMREEKKRNPNKDSIWHKIYGRVNLLLSFLLRNKREDEGQELGEQEESYKTPKQSQSPLKVSPEKQIRPKLRENEILCPFCEQIQLKDQIIEHVTIHTAIQNNLRILVRTQNLLPQMEKQKNDEYQPKFGNQLKCPFCDIYSQVQFDAHIHAIHPGTYDLMQRLLHFHDVMNGSYVWEEDEQVDELKAVTPELQRIQQIKLSASQERARIAEWRKKEEEQRLKEEEIIKKIQEEERKRLDENYKKLKQENQKSGKRQSFQEKIIKKDEDEEMKRKLRPHSSLRTDKENQANEEKERINNIEYDNRYVKGVVFFSNIAVRNLPKMDVTGKQDPYVLIRMGLDEKQTSVAHNVSNYDYQNERYEMEYDPVKMKGKKEVDIEVWDYDTAGFDDLMGTAKVDILPAYRQWIPIDLYLKPKKVKVDPTQSNLNQQKQSQKKSRIKFQMLYIPENEWLQLKEQERIKKRKEEEERKRREEEEIPRYDEQRKQKPIMVQKQEQINEQQQMNQQQQNQLRKDQEGLKKRKENRIAVIKKQEEPEINKYEPERKKKESFNTKYIKGFVKINNISVRNLPNTDVIGKPDPYVLIRMGMDEKQTSVAHNVNDY</sequence>
<gene>
    <name evidence="3" type="ORF">EZS28_008160</name>
</gene>
<evidence type="ECO:0000259" key="2">
    <source>
        <dbReference type="PROSITE" id="PS50004"/>
    </source>
</evidence>
<dbReference type="AlphaFoldDB" id="A0A5J4WN43"/>
<organism evidence="3 4">
    <name type="scientific">Streblomastix strix</name>
    <dbReference type="NCBI Taxonomy" id="222440"/>
    <lineage>
        <taxon>Eukaryota</taxon>
        <taxon>Metamonada</taxon>
        <taxon>Preaxostyla</taxon>
        <taxon>Oxymonadida</taxon>
        <taxon>Streblomastigidae</taxon>
        <taxon>Streblomastix</taxon>
    </lineage>
</organism>
<dbReference type="InterPro" id="IPR000008">
    <property type="entry name" value="C2_dom"/>
</dbReference>
<accession>A0A5J4WN43</accession>
<dbReference type="Gene3D" id="2.60.40.150">
    <property type="entry name" value="C2 domain"/>
    <property type="match status" value="2"/>
</dbReference>
<feature type="compositionally biased region" description="Basic and acidic residues" evidence="1">
    <location>
        <begin position="517"/>
        <end position="531"/>
    </location>
</feature>
<dbReference type="SMART" id="SM00239">
    <property type="entry name" value="C2"/>
    <property type="match status" value="1"/>
</dbReference>
<dbReference type="SUPFAM" id="SSF49562">
    <property type="entry name" value="C2 domain (Calcium/lipid-binding domain, CaLB)"/>
    <property type="match status" value="2"/>
</dbReference>
<feature type="domain" description="C2" evidence="2">
    <location>
        <begin position="527"/>
        <end position="648"/>
    </location>
</feature>
<reference evidence="3 4" key="1">
    <citation type="submission" date="2019-03" db="EMBL/GenBank/DDBJ databases">
        <title>Single cell metagenomics reveals metabolic interactions within the superorganism composed of flagellate Streblomastix strix and complex community of Bacteroidetes bacteria on its surface.</title>
        <authorList>
            <person name="Treitli S.C."/>
            <person name="Kolisko M."/>
            <person name="Husnik F."/>
            <person name="Keeling P."/>
            <person name="Hampl V."/>
        </authorList>
    </citation>
    <scope>NUCLEOTIDE SEQUENCE [LARGE SCALE GENOMIC DNA]</scope>
    <source>
        <strain evidence="3">ST1C</strain>
    </source>
</reference>
<dbReference type="EMBL" id="SNRW01001458">
    <property type="protein sequence ID" value="KAA6396311.1"/>
    <property type="molecule type" value="Genomic_DNA"/>
</dbReference>
<dbReference type="Proteomes" id="UP000324800">
    <property type="component" value="Unassembled WGS sequence"/>
</dbReference>
<dbReference type="Pfam" id="PF00168">
    <property type="entry name" value="C2"/>
    <property type="match status" value="2"/>
</dbReference>
<evidence type="ECO:0000256" key="1">
    <source>
        <dbReference type="SAM" id="MobiDB-lite"/>
    </source>
</evidence>
<feature type="region of interest" description="Disordered" evidence="1">
    <location>
        <begin position="482"/>
        <end position="531"/>
    </location>
</feature>
<comment type="caution">
    <text evidence="3">The sequence shown here is derived from an EMBL/GenBank/DDBJ whole genome shotgun (WGS) entry which is preliminary data.</text>
</comment>
<dbReference type="PANTHER" id="PTHR45761:SF1">
    <property type="entry name" value="EXTENDED SYNAPTOTAGMIN-LIKE PROTEIN 2, ISOFORM C"/>
    <property type="match status" value="1"/>
</dbReference>
<dbReference type="PANTHER" id="PTHR45761">
    <property type="entry name" value="EXTENDED SYNAPTOTAGMIN-LIKE PROTEIN 2, ISOFORM C"/>
    <property type="match status" value="1"/>
</dbReference>
<dbReference type="PROSITE" id="PS50004">
    <property type="entry name" value="C2"/>
    <property type="match status" value="1"/>
</dbReference>
<name>A0A5J4WN43_9EUKA</name>
<protein>
    <recommendedName>
        <fullName evidence="2">C2 domain-containing protein</fullName>
    </recommendedName>
</protein>
<feature type="region of interest" description="Disordered" evidence="1">
    <location>
        <begin position="273"/>
        <end position="300"/>
    </location>
</feature>
<feature type="compositionally biased region" description="Basic and acidic residues" evidence="1">
    <location>
        <begin position="697"/>
        <end position="720"/>
    </location>
</feature>
<feature type="non-terminal residue" evidence="3">
    <location>
        <position position="837"/>
    </location>
</feature>
<proteinExistence type="predicted"/>
<evidence type="ECO:0000313" key="4">
    <source>
        <dbReference type="Proteomes" id="UP000324800"/>
    </source>
</evidence>
<dbReference type="CDD" id="cd00030">
    <property type="entry name" value="C2"/>
    <property type="match status" value="2"/>
</dbReference>
<feature type="region of interest" description="Disordered" evidence="1">
    <location>
        <begin position="697"/>
        <end position="754"/>
    </location>
</feature>
<dbReference type="InterPro" id="IPR035892">
    <property type="entry name" value="C2_domain_sf"/>
</dbReference>
<evidence type="ECO:0000313" key="3">
    <source>
        <dbReference type="EMBL" id="KAA6396311.1"/>
    </source>
</evidence>
<feature type="compositionally biased region" description="Basic and acidic residues" evidence="1">
    <location>
        <begin position="482"/>
        <end position="508"/>
    </location>
</feature>